<sequence>MTKQWNDAKMENSHLTKEAEKAKRNLEAKLEAAKKEAKDKANACQKLQEELDVAKVNGLNAETMVCPFWHFL</sequence>
<dbReference type="EnsemblPlants" id="evm.model.06.1031">
    <property type="protein sequence ID" value="cds.evm.model.06.1031"/>
    <property type="gene ID" value="evm.TU.06.1031"/>
</dbReference>
<protein>
    <submittedName>
        <fullName evidence="2">Uncharacterized protein</fullName>
    </submittedName>
</protein>
<keyword evidence="3" id="KW-1185">Reference proteome</keyword>
<organism evidence="2 3">
    <name type="scientific">Cannabis sativa</name>
    <name type="common">Hemp</name>
    <name type="synonym">Marijuana</name>
    <dbReference type="NCBI Taxonomy" id="3483"/>
    <lineage>
        <taxon>Eukaryota</taxon>
        <taxon>Viridiplantae</taxon>
        <taxon>Streptophyta</taxon>
        <taxon>Embryophyta</taxon>
        <taxon>Tracheophyta</taxon>
        <taxon>Spermatophyta</taxon>
        <taxon>Magnoliopsida</taxon>
        <taxon>eudicotyledons</taxon>
        <taxon>Gunneridae</taxon>
        <taxon>Pentapetalae</taxon>
        <taxon>rosids</taxon>
        <taxon>fabids</taxon>
        <taxon>Rosales</taxon>
        <taxon>Cannabaceae</taxon>
        <taxon>Cannabis</taxon>
    </lineage>
</organism>
<dbReference type="Proteomes" id="UP000596661">
    <property type="component" value="Chromosome 6"/>
</dbReference>
<feature type="region of interest" description="Disordered" evidence="1">
    <location>
        <begin position="1"/>
        <end position="22"/>
    </location>
</feature>
<dbReference type="Gramene" id="evm.model.06.1031">
    <property type="protein sequence ID" value="cds.evm.model.06.1031"/>
    <property type="gene ID" value="evm.TU.06.1031"/>
</dbReference>
<reference evidence="2" key="2">
    <citation type="submission" date="2021-03" db="UniProtKB">
        <authorList>
            <consortium name="EnsemblPlants"/>
        </authorList>
    </citation>
    <scope>IDENTIFICATION</scope>
</reference>
<proteinExistence type="predicted"/>
<evidence type="ECO:0000256" key="1">
    <source>
        <dbReference type="SAM" id="MobiDB-lite"/>
    </source>
</evidence>
<dbReference type="AlphaFoldDB" id="A0A803PSU7"/>
<accession>A0A803PSU7</accession>
<reference evidence="2" key="1">
    <citation type="submission" date="2018-11" db="EMBL/GenBank/DDBJ databases">
        <authorList>
            <person name="Grassa J C."/>
        </authorList>
    </citation>
    <scope>NUCLEOTIDE SEQUENCE [LARGE SCALE GENOMIC DNA]</scope>
</reference>
<evidence type="ECO:0000313" key="2">
    <source>
        <dbReference type="EnsemblPlants" id="cds.evm.model.06.1031"/>
    </source>
</evidence>
<dbReference type="EMBL" id="UZAU01000588">
    <property type="status" value="NOT_ANNOTATED_CDS"/>
    <property type="molecule type" value="Genomic_DNA"/>
</dbReference>
<evidence type="ECO:0000313" key="3">
    <source>
        <dbReference type="Proteomes" id="UP000596661"/>
    </source>
</evidence>
<name>A0A803PSU7_CANSA</name>